<dbReference type="Proteomes" id="UP000180194">
    <property type="component" value="Unassembled WGS sequence"/>
</dbReference>
<evidence type="ECO:0000313" key="2">
    <source>
        <dbReference type="Proteomes" id="UP000180194"/>
    </source>
</evidence>
<accession>A0ABX3CNA7</accession>
<dbReference type="RefSeq" id="WP_009335599.1">
    <property type="nucleotide sequence ID" value="NZ_JAMAWK010000009.1"/>
</dbReference>
<gene>
    <name evidence="1" type="ORF">BBV17_25710</name>
</gene>
<comment type="caution">
    <text evidence="1">The sequence shown here is derived from an EMBL/GenBank/DDBJ whole genome shotgun (WGS) entry which is preliminary data.</text>
</comment>
<name>A0ABX3CNA7_9BACI</name>
<keyword evidence="2" id="KW-1185">Reference proteome</keyword>
<dbReference type="EMBL" id="MBRJ01000041">
    <property type="protein sequence ID" value="OHX44622.1"/>
    <property type="molecule type" value="Genomic_DNA"/>
</dbReference>
<evidence type="ECO:0000313" key="1">
    <source>
        <dbReference type="EMBL" id="OHX44622.1"/>
    </source>
</evidence>
<protein>
    <submittedName>
        <fullName evidence="1">Uncharacterized protein</fullName>
    </submittedName>
</protein>
<sequence length="69" mass="8060">MEKEKELNLSDISAIQYAELRHALGLDSNFKRPCRKYYYAYNLLIYGRILLTKVSQKGSQVKELGKHII</sequence>
<proteinExistence type="predicted"/>
<organism evidence="1 2">
    <name type="scientific">Cytobacillus oceanisediminis</name>
    <dbReference type="NCBI Taxonomy" id="665099"/>
    <lineage>
        <taxon>Bacteria</taxon>
        <taxon>Bacillati</taxon>
        <taxon>Bacillota</taxon>
        <taxon>Bacilli</taxon>
        <taxon>Bacillales</taxon>
        <taxon>Bacillaceae</taxon>
        <taxon>Cytobacillus</taxon>
    </lineage>
</organism>
<reference evidence="1 2" key="1">
    <citation type="submission" date="2016-07" db="EMBL/GenBank/DDBJ databases">
        <title>Bacillus oceanisediminis whole genome.</title>
        <authorList>
            <person name="Pal Y."/>
            <person name="Verma A."/>
            <person name="Mual P."/>
            <person name="Srinivasan K."/>
        </authorList>
    </citation>
    <scope>NUCLEOTIDE SEQUENCE [LARGE SCALE GENOMIC DNA]</scope>
    <source>
        <strain evidence="1 2">Bhandara28</strain>
    </source>
</reference>